<dbReference type="Gene3D" id="3.40.50.150">
    <property type="entry name" value="Vaccinia Virus protein VP39"/>
    <property type="match status" value="1"/>
</dbReference>
<dbReference type="SUPFAM" id="SSF53335">
    <property type="entry name" value="S-adenosyl-L-methionine-dependent methyltransferases"/>
    <property type="match status" value="1"/>
</dbReference>
<dbReference type="EMBL" id="JABBNB010000010">
    <property type="protein sequence ID" value="NMO01812.1"/>
    <property type="molecule type" value="Genomic_DNA"/>
</dbReference>
<evidence type="ECO:0000256" key="3">
    <source>
        <dbReference type="ARBA" id="ARBA00022691"/>
    </source>
</evidence>
<keyword evidence="6" id="KW-1185">Reference proteome</keyword>
<keyword evidence="3" id="KW-0949">S-adenosyl-L-methionine</keyword>
<keyword evidence="2 5" id="KW-0808">Transferase</keyword>
<dbReference type="GO" id="GO:0008757">
    <property type="term" value="F:S-adenosylmethionine-dependent methyltransferase activity"/>
    <property type="evidence" value="ECO:0007669"/>
    <property type="project" value="TreeGrafter"/>
</dbReference>
<evidence type="ECO:0000313" key="5">
    <source>
        <dbReference type="EMBL" id="NMO01812.1"/>
    </source>
</evidence>
<comment type="caution">
    <text evidence="5">The sequence shown here is derived from an EMBL/GenBank/DDBJ whole genome shotgun (WGS) entry which is preliminary data.</text>
</comment>
<dbReference type="PANTHER" id="PTHR45875:SF1">
    <property type="entry name" value="METHYLTRANSFERASE N6AMT1"/>
    <property type="match status" value="1"/>
</dbReference>
<dbReference type="GO" id="GO:0035657">
    <property type="term" value="C:eRF1 methyltransferase complex"/>
    <property type="evidence" value="ECO:0007669"/>
    <property type="project" value="TreeGrafter"/>
</dbReference>
<dbReference type="AlphaFoldDB" id="A0A848KU60"/>
<name>A0A848KU60_9ACTN</name>
<dbReference type="Pfam" id="PF05175">
    <property type="entry name" value="MTS"/>
    <property type="match status" value="1"/>
</dbReference>
<keyword evidence="1 5" id="KW-0489">Methyltransferase</keyword>
<reference evidence="5 6" key="1">
    <citation type="submission" date="2020-04" db="EMBL/GenBank/DDBJ databases">
        <title>Gordonia sp. nov. TBRC 11910.</title>
        <authorList>
            <person name="Suriyachadkun C."/>
        </authorList>
    </citation>
    <scope>NUCLEOTIDE SEQUENCE [LARGE SCALE GENOMIC DNA]</scope>
    <source>
        <strain evidence="5 6">TBRC 11910</strain>
    </source>
</reference>
<protein>
    <submittedName>
        <fullName evidence="5">Methyltransferase</fullName>
    </submittedName>
</protein>
<dbReference type="NCBIfam" id="TIGR00537">
    <property type="entry name" value="hemK_rel_arch"/>
    <property type="match status" value="1"/>
</dbReference>
<gene>
    <name evidence="5" type="ORF">HH308_11370</name>
</gene>
<evidence type="ECO:0000256" key="2">
    <source>
        <dbReference type="ARBA" id="ARBA00022679"/>
    </source>
</evidence>
<dbReference type="Proteomes" id="UP000550729">
    <property type="component" value="Unassembled WGS sequence"/>
</dbReference>
<evidence type="ECO:0000256" key="1">
    <source>
        <dbReference type="ARBA" id="ARBA00022603"/>
    </source>
</evidence>
<evidence type="ECO:0000259" key="4">
    <source>
        <dbReference type="Pfam" id="PF05175"/>
    </source>
</evidence>
<evidence type="ECO:0000313" key="6">
    <source>
        <dbReference type="Proteomes" id="UP000550729"/>
    </source>
</evidence>
<dbReference type="RefSeq" id="WP_170194322.1">
    <property type="nucleotide sequence ID" value="NZ_JABBNB010000010.1"/>
</dbReference>
<dbReference type="InterPro" id="IPR007848">
    <property type="entry name" value="Small_mtfrase_dom"/>
</dbReference>
<dbReference type="GO" id="GO:0032259">
    <property type="term" value="P:methylation"/>
    <property type="evidence" value="ECO:0007669"/>
    <property type="project" value="UniProtKB-KW"/>
</dbReference>
<dbReference type="InterPro" id="IPR029063">
    <property type="entry name" value="SAM-dependent_MTases_sf"/>
</dbReference>
<dbReference type="InterPro" id="IPR004557">
    <property type="entry name" value="PrmC-related"/>
</dbReference>
<proteinExistence type="predicted"/>
<organism evidence="5 6">
    <name type="scientific">Gordonia asplenii</name>
    <dbReference type="NCBI Taxonomy" id="2725283"/>
    <lineage>
        <taxon>Bacteria</taxon>
        <taxon>Bacillati</taxon>
        <taxon>Actinomycetota</taxon>
        <taxon>Actinomycetes</taxon>
        <taxon>Mycobacteriales</taxon>
        <taxon>Gordoniaceae</taxon>
        <taxon>Gordonia</taxon>
    </lineage>
</organism>
<dbReference type="CDD" id="cd02440">
    <property type="entry name" value="AdoMet_MTases"/>
    <property type="match status" value="1"/>
</dbReference>
<dbReference type="GO" id="GO:0008276">
    <property type="term" value="F:protein methyltransferase activity"/>
    <property type="evidence" value="ECO:0007669"/>
    <property type="project" value="TreeGrafter"/>
</dbReference>
<dbReference type="InterPro" id="IPR052190">
    <property type="entry name" value="Euk-Arch_PrmC-MTase"/>
</dbReference>
<sequence>MTLTTESSWASTDSVYRPQDDSYLLIDALRTRSVIGRDVADLCTGSGVIAVHAAQLGARKVTAVDSSAAAVRSVCDLIRRHGLQGRIDVVHDDVATFGRCESFDLITCNPPYVPTPGTADAALHPPGPNHCWDAGPCGRDVLDIVCLTTPALLRPGGSVLIVQSEFADIPATLDALSGAGLRSRVVAEAEIPFGPVLSARAAWLEETGLLDVGRRREVIAVVCAERER</sequence>
<accession>A0A848KU60</accession>
<dbReference type="PANTHER" id="PTHR45875">
    <property type="entry name" value="METHYLTRANSFERASE N6AMT1"/>
    <property type="match status" value="1"/>
</dbReference>
<feature type="domain" description="Methyltransferase small" evidence="4">
    <location>
        <begin position="22"/>
        <end position="114"/>
    </location>
</feature>